<sequence>MSEFKVECPAGNIRGVLVNGVARYLGIPYAHPPVGERRFALPEPVDRLPGEFAATEFGPTPPASMELSEPYTYPVIEGDNWLTLNVWTPPQAQPGAGLPVYVWFYGGSFAMGSTAQSLFDGTSFARDGAVFVSANYRVGLEGFTHLPDAPDNRGLHDQLAALRWVQANIAAFGGDPRRVTIGGESAGSMSVSALATTEFAGELFHQVICESGIGVAATPEVAAKIAAPLAMALGLDLTAKALREMNPRKSGAAVAELMRTLSPQNMLTLFPPVIDGELLRDNPVSRLARGPVPVRMIIGNNRKESDFWRVFGDFVPKDAALKALEVVFRPFAATTIPAATYHSEYDGSLTPAEIFLELLSDAAFAAPTYAAQTGQRENCYGYYFTWPSSIHTRSPMHTLDLGFAFDNLADPGFTLYAGDDAPQALADEMHGLWMQFIKTGVPSDDWHPFRGDDDLRVFGPPASRNTTVLKAWTY</sequence>
<dbReference type="InterPro" id="IPR029058">
    <property type="entry name" value="AB_hydrolase_fold"/>
</dbReference>
<dbReference type="GO" id="GO:0016787">
    <property type="term" value="F:hydrolase activity"/>
    <property type="evidence" value="ECO:0007669"/>
    <property type="project" value="UniProtKB-KW"/>
</dbReference>
<accession>A0ABC8AWK1</accession>
<evidence type="ECO:0000259" key="4">
    <source>
        <dbReference type="Pfam" id="PF00135"/>
    </source>
</evidence>
<dbReference type="EMBL" id="CP017839">
    <property type="protein sequence ID" value="APA98344.1"/>
    <property type="molecule type" value="Genomic_DNA"/>
</dbReference>
<evidence type="ECO:0000256" key="3">
    <source>
        <dbReference type="RuleBase" id="RU361235"/>
    </source>
</evidence>
<keyword evidence="2 3" id="KW-0378">Hydrolase</keyword>
<gene>
    <name evidence="5" type="ORF">NS506_04296</name>
</gene>
<dbReference type="PANTHER" id="PTHR11559">
    <property type="entry name" value="CARBOXYLESTERASE"/>
    <property type="match status" value="1"/>
</dbReference>
<dbReference type="EC" id="3.1.1.-" evidence="3"/>
<dbReference type="InterPro" id="IPR002018">
    <property type="entry name" value="CarbesteraseB"/>
</dbReference>
<dbReference type="RefSeq" id="WP_052086630.1">
    <property type="nucleotide sequence ID" value="NZ_AP017900.1"/>
</dbReference>
<dbReference type="SUPFAM" id="SSF53474">
    <property type="entry name" value="alpha/beta-Hydrolases"/>
    <property type="match status" value="1"/>
</dbReference>
<comment type="similarity">
    <text evidence="1 3">Belongs to the type-B carboxylesterase/lipase family.</text>
</comment>
<reference evidence="5 6" key="1">
    <citation type="submission" date="2016-10" db="EMBL/GenBank/DDBJ databases">
        <title>Genome sequence of Nocardia seriolae strain EM150506, isolated from Anguila japonica.</title>
        <authorList>
            <person name="Han H.-J."/>
        </authorList>
    </citation>
    <scope>NUCLEOTIDE SEQUENCE [LARGE SCALE GENOMIC DNA]</scope>
    <source>
        <strain evidence="5 6">EM150506</strain>
    </source>
</reference>
<feature type="domain" description="Carboxylesterase type B" evidence="4">
    <location>
        <begin position="5"/>
        <end position="451"/>
    </location>
</feature>
<protein>
    <recommendedName>
        <fullName evidence="3">Carboxylic ester hydrolase</fullName>
        <ecNumber evidence="3">3.1.1.-</ecNumber>
    </recommendedName>
</protein>
<dbReference type="InterPro" id="IPR050309">
    <property type="entry name" value="Type-B_Carboxylest/Lipase"/>
</dbReference>
<dbReference type="Gene3D" id="3.40.50.1820">
    <property type="entry name" value="alpha/beta hydrolase"/>
    <property type="match status" value="1"/>
</dbReference>
<dbReference type="AlphaFoldDB" id="A0ABC8AWK1"/>
<dbReference type="Proteomes" id="UP000180166">
    <property type="component" value="Chromosome"/>
</dbReference>
<proteinExistence type="inferred from homology"/>
<name>A0ABC8AWK1_9NOCA</name>
<evidence type="ECO:0000313" key="5">
    <source>
        <dbReference type="EMBL" id="APA98344.1"/>
    </source>
</evidence>
<dbReference type="GeneID" id="93375221"/>
<evidence type="ECO:0000256" key="2">
    <source>
        <dbReference type="ARBA" id="ARBA00022801"/>
    </source>
</evidence>
<organism evidence="5 6">
    <name type="scientific">Nocardia seriolae</name>
    <dbReference type="NCBI Taxonomy" id="37332"/>
    <lineage>
        <taxon>Bacteria</taxon>
        <taxon>Bacillati</taxon>
        <taxon>Actinomycetota</taxon>
        <taxon>Actinomycetes</taxon>
        <taxon>Mycobacteriales</taxon>
        <taxon>Nocardiaceae</taxon>
        <taxon>Nocardia</taxon>
    </lineage>
</organism>
<dbReference type="InterPro" id="IPR019826">
    <property type="entry name" value="Carboxylesterase_B_AS"/>
</dbReference>
<evidence type="ECO:0000256" key="1">
    <source>
        <dbReference type="ARBA" id="ARBA00005964"/>
    </source>
</evidence>
<dbReference type="KEGG" id="nsr:NS506_04296"/>
<dbReference type="Pfam" id="PF00135">
    <property type="entry name" value="COesterase"/>
    <property type="match status" value="1"/>
</dbReference>
<evidence type="ECO:0000313" key="6">
    <source>
        <dbReference type="Proteomes" id="UP000180166"/>
    </source>
</evidence>
<dbReference type="PROSITE" id="PS00122">
    <property type="entry name" value="CARBOXYLESTERASE_B_1"/>
    <property type="match status" value="1"/>
</dbReference>